<comment type="cofactor">
    <cofactor evidence="10">
        <name>Zn(2+)</name>
        <dbReference type="ChEBI" id="CHEBI:29105"/>
    </cofactor>
    <text evidence="10">Binds 1 zinc ion per subunit.</text>
</comment>
<dbReference type="Pfam" id="PF03193">
    <property type="entry name" value="RsgA_GTPase"/>
    <property type="match status" value="1"/>
</dbReference>
<dbReference type="CDD" id="cd01854">
    <property type="entry name" value="YjeQ_EngC"/>
    <property type="match status" value="1"/>
</dbReference>
<feature type="binding site" evidence="10">
    <location>
        <position position="289"/>
    </location>
    <ligand>
        <name>Zn(2+)</name>
        <dbReference type="ChEBI" id="CHEBI:29105"/>
    </ligand>
</feature>
<keyword evidence="6 10" id="KW-0378">Hydrolase</keyword>
<dbReference type="PANTHER" id="PTHR32120:SF10">
    <property type="entry name" value="SMALL RIBOSOMAL SUBUNIT BIOGENESIS GTPASE RSGA"/>
    <property type="match status" value="1"/>
</dbReference>
<feature type="binding site" evidence="10">
    <location>
        <begin position="156"/>
        <end position="159"/>
    </location>
    <ligand>
        <name>GTP</name>
        <dbReference type="ChEBI" id="CHEBI:37565"/>
    </ligand>
</feature>
<evidence type="ECO:0000256" key="10">
    <source>
        <dbReference type="HAMAP-Rule" id="MF_01820"/>
    </source>
</evidence>
<dbReference type="Gene3D" id="1.10.40.50">
    <property type="entry name" value="Probable gtpase engc, domain 3"/>
    <property type="match status" value="1"/>
</dbReference>
<dbReference type="EMBL" id="JBHUMF010000015">
    <property type="protein sequence ID" value="MFD2680576.1"/>
    <property type="molecule type" value="Genomic_DNA"/>
</dbReference>
<dbReference type="InterPro" id="IPR030378">
    <property type="entry name" value="G_CP_dom"/>
</dbReference>
<dbReference type="InterPro" id="IPR027417">
    <property type="entry name" value="P-loop_NTPase"/>
</dbReference>
<keyword evidence="9 10" id="KW-0342">GTP-binding</keyword>
<keyword evidence="5 10" id="KW-0547">Nucleotide-binding</keyword>
<evidence type="ECO:0000313" key="13">
    <source>
        <dbReference type="EMBL" id="MFD2680576.1"/>
    </source>
</evidence>
<evidence type="ECO:0000256" key="4">
    <source>
        <dbReference type="ARBA" id="ARBA00022730"/>
    </source>
</evidence>
<feature type="binding site" evidence="10">
    <location>
        <position position="296"/>
    </location>
    <ligand>
        <name>Zn(2+)</name>
        <dbReference type="ChEBI" id="CHEBI:29105"/>
    </ligand>
</feature>
<dbReference type="HAMAP" id="MF_01820">
    <property type="entry name" value="GTPase_RsgA"/>
    <property type="match status" value="1"/>
</dbReference>
<evidence type="ECO:0000256" key="8">
    <source>
        <dbReference type="ARBA" id="ARBA00022884"/>
    </source>
</evidence>
<keyword evidence="14" id="KW-1185">Reference proteome</keyword>
<keyword evidence="2 10" id="KW-0690">Ribosome biogenesis</keyword>
<feature type="domain" description="CP-type G" evidence="12">
    <location>
        <begin position="108"/>
        <end position="266"/>
    </location>
</feature>
<feature type="binding site" evidence="10">
    <location>
        <position position="294"/>
    </location>
    <ligand>
        <name>Zn(2+)</name>
        <dbReference type="ChEBI" id="CHEBI:29105"/>
    </ligand>
</feature>
<dbReference type="SUPFAM" id="SSF50249">
    <property type="entry name" value="Nucleic acid-binding proteins"/>
    <property type="match status" value="1"/>
</dbReference>
<dbReference type="PANTHER" id="PTHR32120">
    <property type="entry name" value="SMALL RIBOSOMAL SUBUNIT BIOGENESIS GTPASE RSGA"/>
    <property type="match status" value="1"/>
</dbReference>
<sequence>MDFLFLGGKQLTSNNKKIFQAIEESFKDQKVSTNSKIGRVITEQKGSYLVRAEEEEVIAKISGKLRYETMAREDLPAVGDWVFFKEDGGIIESVLPRTSKFSRKKAGLEAEEQIIASNIDYVFILTSLNDDLNVNRIERYLLLCWESGATPIVVLTKADLCLNVEKKKAEVENMLMGVKVFCISTVERDGIDELEPYLGEGKTIALVGSSGVGKSTFINHLLGSDMQKTNDVRDSDAKGKHTTTYRQLFYLENGCAVIDTPGMREIQLWQGEDGLSTQFEDIEELALGCRFTDCEHYSEPGCKVQEAIREEIVTESRLENYRKLQREVAYMERKGDKRLQSLERKKWKKRAQSRKVKQE</sequence>
<dbReference type="Gene3D" id="3.40.50.300">
    <property type="entry name" value="P-loop containing nucleotide triphosphate hydrolases"/>
    <property type="match status" value="1"/>
</dbReference>
<dbReference type="PROSITE" id="PS51721">
    <property type="entry name" value="G_CP"/>
    <property type="match status" value="1"/>
</dbReference>
<dbReference type="InterPro" id="IPR012340">
    <property type="entry name" value="NA-bd_OB-fold"/>
</dbReference>
<keyword evidence="7 10" id="KW-0862">Zinc</keyword>
<dbReference type="RefSeq" id="WP_377934083.1">
    <property type="nucleotide sequence ID" value="NZ_JBHUMF010000015.1"/>
</dbReference>
<dbReference type="InterPro" id="IPR010914">
    <property type="entry name" value="RsgA_GTPase_dom"/>
</dbReference>
<name>A0ABW5RPP3_9BACI</name>
<evidence type="ECO:0000256" key="9">
    <source>
        <dbReference type="ARBA" id="ARBA00023134"/>
    </source>
</evidence>
<proteinExistence type="inferred from homology"/>
<evidence type="ECO:0000259" key="12">
    <source>
        <dbReference type="PROSITE" id="PS51721"/>
    </source>
</evidence>
<keyword evidence="8 10" id="KW-0694">RNA-binding</keyword>
<evidence type="ECO:0000313" key="14">
    <source>
        <dbReference type="Proteomes" id="UP001597506"/>
    </source>
</evidence>
<protein>
    <recommendedName>
        <fullName evidence="10">Small ribosomal subunit biogenesis GTPase RsgA</fullName>
        <ecNumber evidence="10">3.6.1.-</ecNumber>
    </recommendedName>
</protein>
<dbReference type="SUPFAM" id="SSF52540">
    <property type="entry name" value="P-loop containing nucleoside triphosphate hydrolases"/>
    <property type="match status" value="1"/>
</dbReference>
<dbReference type="Gene3D" id="2.40.50.140">
    <property type="entry name" value="Nucleic acid-binding proteins"/>
    <property type="match status" value="1"/>
</dbReference>
<dbReference type="EC" id="3.6.1.-" evidence="10"/>
<keyword evidence="4 10" id="KW-0699">rRNA-binding</keyword>
<dbReference type="NCBIfam" id="TIGR00157">
    <property type="entry name" value="ribosome small subunit-dependent GTPase A"/>
    <property type="match status" value="1"/>
</dbReference>
<gene>
    <name evidence="10 13" type="primary">rsgA</name>
    <name evidence="13" type="ORF">ACFSUL_07375</name>
</gene>
<evidence type="ECO:0000256" key="2">
    <source>
        <dbReference type="ARBA" id="ARBA00022517"/>
    </source>
</evidence>
<feature type="domain" description="EngC GTPase" evidence="11">
    <location>
        <begin position="117"/>
        <end position="264"/>
    </location>
</feature>
<evidence type="ECO:0000256" key="6">
    <source>
        <dbReference type="ARBA" id="ARBA00022801"/>
    </source>
</evidence>
<evidence type="ECO:0000256" key="7">
    <source>
        <dbReference type="ARBA" id="ARBA00022833"/>
    </source>
</evidence>
<accession>A0ABW5RPP3</accession>
<comment type="function">
    <text evidence="10">One of several proteins that assist in the late maturation steps of the functional core of the 30S ribosomal subunit. Helps release RbfA from mature subunits. May play a role in the assembly of ribosomal proteins into the subunit. Circularly permuted GTPase that catalyzes slow GTP hydrolysis, GTPase activity is stimulated by the 30S ribosomal subunit.</text>
</comment>
<comment type="caution">
    <text evidence="13">The sequence shown here is derived from an EMBL/GenBank/DDBJ whole genome shotgun (WGS) entry which is preliminary data.</text>
</comment>
<evidence type="ECO:0000256" key="3">
    <source>
        <dbReference type="ARBA" id="ARBA00022723"/>
    </source>
</evidence>
<feature type="binding site" evidence="10">
    <location>
        <begin position="208"/>
        <end position="216"/>
    </location>
    <ligand>
        <name>GTP</name>
        <dbReference type="ChEBI" id="CHEBI:37565"/>
    </ligand>
</feature>
<organism evidence="13 14">
    <name type="scientific">Bacillus seohaeanensis</name>
    <dbReference type="NCBI Taxonomy" id="284580"/>
    <lineage>
        <taxon>Bacteria</taxon>
        <taxon>Bacillati</taxon>
        <taxon>Bacillota</taxon>
        <taxon>Bacilli</taxon>
        <taxon>Bacillales</taxon>
        <taxon>Bacillaceae</taxon>
        <taxon>Bacillus</taxon>
    </lineage>
</organism>
<dbReference type="PROSITE" id="PS50936">
    <property type="entry name" value="ENGC_GTPASE"/>
    <property type="match status" value="1"/>
</dbReference>
<evidence type="ECO:0000256" key="5">
    <source>
        <dbReference type="ARBA" id="ARBA00022741"/>
    </source>
</evidence>
<evidence type="ECO:0000259" key="11">
    <source>
        <dbReference type="PROSITE" id="PS50936"/>
    </source>
</evidence>
<keyword evidence="1 10" id="KW-0963">Cytoplasm</keyword>
<evidence type="ECO:0000256" key="1">
    <source>
        <dbReference type="ARBA" id="ARBA00022490"/>
    </source>
</evidence>
<keyword evidence="3 10" id="KW-0479">Metal-binding</keyword>
<dbReference type="InterPro" id="IPR004881">
    <property type="entry name" value="Ribosome_biogen_GTPase_RsgA"/>
</dbReference>
<feature type="binding site" evidence="10">
    <location>
        <position position="302"/>
    </location>
    <ligand>
        <name>Zn(2+)</name>
        <dbReference type="ChEBI" id="CHEBI:29105"/>
    </ligand>
</feature>
<comment type="subunit">
    <text evidence="10">Monomer. Associates with 30S ribosomal subunit, binds 16S rRNA.</text>
</comment>
<comment type="subcellular location">
    <subcellularLocation>
        <location evidence="10">Cytoplasm</location>
    </subcellularLocation>
</comment>
<reference evidence="14" key="1">
    <citation type="journal article" date="2019" name="Int. J. Syst. Evol. Microbiol.">
        <title>The Global Catalogue of Microorganisms (GCM) 10K type strain sequencing project: providing services to taxonomists for standard genome sequencing and annotation.</title>
        <authorList>
            <consortium name="The Broad Institute Genomics Platform"/>
            <consortium name="The Broad Institute Genome Sequencing Center for Infectious Disease"/>
            <person name="Wu L."/>
            <person name="Ma J."/>
        </authorList>
    </citation>
    <scope>NUCLEOTIDE SEQUENCE [LARGE SCALE GENOMIC DNA]</scope>
    <source>
        <strain evidence="14">KCTC 3913</strain>
    </source>
</reference>
<dbReference type="Proteomes" id="UP001597506">
    <property type="component" value="Unassembled WGS sequence"/>
</dbReference>
<comment type="similarity">
    <text evidence="10">Belongs to the TRAFAC class YlqF/YawG GTPase family. RsgA subfamily.</text>
</comment>